<dbReference type="STRING" id="1754191.A0A1Y1VG37"/>
<protein>
    <recommendedName>
        <fullName evidence="2">At4g15545-like C-terminal domain-containing protein</fullName>
    </recommendedName>
</protein>
<proteinExistence type="predicted"/>
<dbReference type="EMBL" id="MCFH01000009">
    <property type="protein sequence ID" value="ORX55368.1"/>
    <property type="molecule type" value="Genomic_DNA"/>
</dbReference>
<dbReference type="PANTHER" id="PTHR47383">
    <property type="entry name" value="OS03G0659800 PROTEIN"/>
    <property type="match status" value="1"/>
</dbReference>
<accession>A0A1Y1VG37</accession>
<reference evidence="3 4" key="1">
    <citation type="submission" date="2016-08" db="EMBL/GenBank/DDBJ databases">
        <title>Genomes of anaerobic fungi encode conserved fungal cellulosomes for biomass hydrolysis.</title>
        <authorList>
            <consortium name="DOE Joint Genome Institute"/>
            <person name="Haitjema C.H."/>
            <person name="Gilmore S.P."/>
            <person name="Henske J.K."/>
            <person name="Solomon K.V."/>
            <person name="De Groot R."/>
            <person name="Kuo A."/>
            <person name="Mondo S.J."/>
            <person name="Salamov A.A."/>
            <person name="Labutti K."/>
            <person name="Zhao Z."/>
            <person name="Chiniquy J."/>
            <person name="Barry K."/>
            <person name="Brewer H.M."/>
            <person name="Purvine S.O."/>
            <person name="Wright A.T."/>
            <person name="Boxma B."/>
            <person name="Van Alen T."/>
            <person name="Hackstein J.H."/>
            <person name="Baker S.E."/>
            <person name="Grigoriev I.V."/>
            <person name="O'Malley M.A."/>
        </authorList>
    </citation>
    <scope>NUCLEOTIDE SEQUENCE [LARGE SCALE GENOMIC DNA]</scope>
    <source>
        <strain evidence="4">finn</strain>
    </source>
</reference>
<keyword evidence="1" id="KW-0175">Coiled coil</keyword>
<organism evidence="3 4">
    <name type="scientific">Piromyces finnis</name>
    <dbReference type="NCBI Taxonomy" id="1754191"/>
    <lineage>
        <taxon>Eukaryota</taxon>
        <taxon>Fungi</taxon>
        <taxon>Fungi incertae sedis</taxon>
        <taxon>Chytridiomycota</taxon>
        <taxon>Chytridiomycota incertae sedis</taxon>
        <taxon>Neocallimastigomycetes</taxon>
        <taxon>Neocallimastigales</taxon>
        <taxon>Neocallimastigaceae</taxon>
        <taxon>Piromyces</taxon>
    </lineage>
</organism>
<evidence type="ECO:0000313" key="3">
    <source>
        <dbReference type="EMBL" id="ORX55368.1"/>
    </source>
</evidence>
<sequence>MNTTSANLESEFENAVNAVRNAFNNKITEKDSEVILLRNELIQKQNEIKEYAQKITQLESYIYKCDKKMNEMAKVIAKLSNFKKNVLQSFGEEDIEEYKTKYISKNKDDFIKQSELNSNKDSLSPLKSNSNVSSTSTLLFNKYDLDDFNDFNGKCYTKKEALKKTYDSPIPKEHPPETIDGRDFFKLARSKLSYDQFTSLLSNVKAYNNRDQGKGKTLENIEIIFGETHHDLYKQFEKLLRIY</sequence>
<gene>
    <name evidence="3" type="ORF">BCR36DRAFT_281960</name>
</gene>
<feature type="coiled-coil region" evidence="1">
    <location>
        <begin position="34"/>
        <end position="61"/>
    </location>
</feature>
<dbReference type="InterPro" id="IPR058935">
    <property type="entry name" value="At4g15545-like_C"/>
</dbReference>
<dbReference type="OrthoDB" id="5599468at2759"/>
<keyword evidence="4" id="KW-1185">Reference proteome</keyword>
<feature type="domain" description="At4g15545-like C-terminal" evidence="2">
    <location>
        <begin position="178"/>
        <end position="240"/>
    </location>
</feature>
<evidence type="ECO:0000256" key="1">
    <source>
        <dbReference type="SAM" id="Coils"/>
    </source>
</evidence>
<dbReference type="AlphaFoldDB" id="A0A1Y1VG37"/>
<evidence type="ECO:0000313" key="4">
    <source>
        <dbReference type="Proteomes" id="UP000193719"/>
    </source>
</evidence>
<comment type="caution">
    <text evidence="3">The sequence shown here is derived from an EMBL/GenBank/DDBJ whole genome shotgun (WGS) entry which is preliminary data.</text>
</comment>
<evidence type="ECO:0000259" key="2">
    <source>
        <dbReference type="Pfam" id="PF25972"/>
    </source>
</evidence>
<name>A0A1Y1VG37_9FUNG</name>
<dbReference type="PANTHER" id="PTHR47383:SF8">
    <property type="entry name" value="OS01G0768300 PROTEIN"/>
    <property type="match status" value="1"/>
</dbReference>
<dbReference type="InterPro" id="IPR058936">
    <property type="entry name" value="At4g15545-like"/>
</dbReference>
<reference evidence="3 4" key="2">
    <citation type="submission" date="2016-08" db="EMBL/GenBank/DDBJ databases">
        <title>Pervasive Adenine N6-methylation of Active Genes in Fungi.</title>
        <authorList>
            <consortium name="DOE Joint Genome Institute"/>
            <person name="Mondo S.J."/>
            <person name="Dannebaum R.O."/>
            <person name="Kuo R.C."/>
            <person name="Labutti K."/>
            <person name="Haridas S."/>
            <person name="Kuo A."/>
            <person name="Salamov A."/>
            <person name="Ahrendt S.R."/>
            <person name="Lipzen A."/>
            <person name="Sullivan W."/>
            <person name="Andreopoulos W.B."/>
            <person name="Clum A."/>
            <person name="Lindquist E."/>
            <person name="Daum C."/>
            <person name="Ramamoorthy G.K."/>
            <person name="Gryganskyi A."/>
            <person name="Culley D."/>
            <person name="Magnuson J.K."/>
            <person name="James T.Y."/>
            <person name="O'Malley M.A."/>
            <person name="Stajich J.E."/>
            <person name="Spatafora J.W."/>
            <person name="Visel A."/>
            <person name="Grigoriev I.V."/>
        </authorList>
    </citation>
    <scope>NUCLEOTIDE SEQUENCE [LARGE SCALE GENOMIC DNA]</scope>
    <source>
        <strain evidence="4">finn</strain>
    </source>
</reference>
<dbReference type="Proteomes" id="UP000193719">
    <property type="component" value="Unassembled WGS sequence"/>
</dbReference>
<dbReference type="Pfam" id="PF25972">
    <property type="entry name" value="At4g15545_C"/>
    <property type="match status" value="1"/>
</dbReference>